<evidence type="ECO:0000256" key="3">
    <source>
        <dbReference type="ARBA" id="ARBA00023069"/>
    </source>
</evidence>
<name>A0A8B9DK53_ANSCY</name>
<sequence length="530" mass="63711">MATAEAAAAMTARRGPGWRREVLGPGPHSVTLRAKPPKERRRENFALARREKEQELLEYAALLKLYRQCRSVHEWQQRNEQKWLHGAVRRKVEAAMQEYQAGTDDRRERLRELLEAEENKYFAEMESSEETLLEKQAKMRERAKLLREEREKERQQLVAEKREQQFREQCDELRVRWLKEHQKELCADRLAQLTLKEELKKQQEEEEQMFAELWKEDRLAKERREVADMQKLSERNREILDVLGAQVAVLSAHKEEAKRLKEEEARLLEEQQQLLKLENEKLQMEKLQKQKECRDMLLGAAEDKRKRLNEEKEGELALEMKTLEKSPWKPEEDPGEKMKRKQELFKEQQAYRAHLAQQLEEEKQREKEADKFLEEERAKVWAKKAEQMRLEKEAREQLLKEVLHTRQLQIEEKMQRNAKEQEELAQEKKLLAEAIAELKRVEEEKWARKAKEAKEYQGQLRAQIAYQQQARDAEEEEKKQEYELGLAEERAYRERIRDVLSRPYEKLAKIHPLRRKLMSNSQEDHLTVPF</sequence>
<proteinExistence type="inferred from homology"/>
<keyword evidence="11" id="KW-1185">Reference proteome</keyword>
<keyword evidence="3" id="KW-0969">Cilium</keyword>
<feature type="compositionally biased region" description="Low complexity" evidence="8">
    <location>
        <begin position="1"/>
        <end position="12"/>
    </location>
</feature>
<dbReference type="OrthoDB" id="75950at2759"/>
<feature type="coiled-coil region" evidence="7">
    <location>
        <begin position="408"/>
        <end position="444"/>
    </location>
</feature>
<evidence type="ECO:0000256" key="8">
    <source>
        <dbReference type="SAM" id="MobiDB-lite"/>
    </source>
</evidence>
<organism evidence="10 11">
    <name type="scientific">Anser cygnoides</name>
    <name type="common">Swan goose</name>
    <dbReference type="NCBI Taxonomy" id="8845"/>
    <lineage>
        <taxon>Eukaryota</taxon>
        <taxon>Metazoa</taxon>
        <taxon>Chordata</taxon>
        <taxon>Craniata</taxon>
        <taxon>Vertebrata</taxon>
        <taxon>Euteleostomi</taxon>
        <taxon>Archelosauria</taxon>
        <taxon>Archosauria</taxon>
        <taxon>Dinosauria</taxon>
        <taxon>Saurischia</taxon>
        <taxon>Theropoda</taxon>
        <taxon>Coelurosauria</taxon>
        <taxon>Aves</taxon>
        <taxon>Neognathae</taxon>
        <taxon>Galloanserae</taxon>
        <taxon>Anseriformes</taxon>
        <taxon>Anatidae</taxon>
        <taxon>Anserinae</taxon>
        <taxon>Anser</taxon>
    </lineage>
</organism>
<dbReference type="AlphaFoldDB" id="A0A8B9DK53"/>
<keyword evidence="4" id="KW-0966">Cell projection</keyword>
<dbReference type="Ensembl" id="ENSACDT00005009606.1">
    <property type="protein sequence ID" value="ENSACDP00005007976.1"/>
    <property type="gene ID" value="ENSACDG00005005850.1"/>
</dbReference>
<reference evidence="10" key="1">
    <citation type="submission" date="2025-08" db="UniProtKB">
        <authorList>
            <consortium name="Ensembl"/>
        </authorList>
    </citation>
    <scope>IDENTIFICATION</scope>
</reference>
<evidence type="ECO:0000256" key="7">
    <source>
        <dbReference type="SAM" id="Coils"/>
    </source>
</evidence>
<dbReference type="PANTHER" id="PTHR31183">
    <property type="entry name" value="TRICHOPLEIN KERATIN FILAMENT-BINDING PROTEIN FAMILY MEMBER"/>
    <property type="match status" value="1"/>
</dbReference>
<evidence type="ECO:0000313" key="11">
    <source>
        <dbReference type="Proteomes" id="UP000694521"/>
    </source>
</evidence>
<evidence type="ECO:0000256" key="2">
    <source>
        <dbReference type="ARBA" id="ARBA00023054"/>
    </source>
</evidence>
<dbReference type="InterPro" id="IPR043596">
    <property type="entry name" value="CFAP53/TCHP"/>
</dbReference>
<dbReference type="Pfam" id="PF13868">
    <property type="entry name" value="TPH"/>
    <property type="match status" value="1"/>
</dbReference>
<keyword evidence="2 7" id="KW-0175">Coiled coil</keyword>
<feature type="compositionally biased region" description="Basic and acidic residues" evidence="8">
    <location>
        <begin position="305"/>
        <end position="315"/>
    </location>
</feature>
<dbReference type="GO" id="GO:0005929">
    <property type="term" value="C:cilium"/>
    <property type="evidence" value="ECO:0007669"/>
    <property type="project" value="UniProtKB-SubCell"/>
</dbReference>
<evidence type="ECO:0000256" key="4">
    <source>
        <dbReference type="ARBA" id="ARBA00023273"/>
    </source>
</evidence>
<feature type="compositionally biased region" description="Basic and acidic residues" evidence="8">
    <location>
        <begin position="321"/>
        <end position="342"/>
    </location>
</feature>
<comment type="similarity">
    <text evidence="5">Belongs to the CFAP53 family.</text>
</comment>
<feature type="coiled-coil region" evidence="7">
    <location>
        <begin position="100"/>
        <end position="165"/>
    </location>
</feature>
<reference evidence="10" key="2">
    <citation type="submission" date="2025-09" db="UniProtKB">
        <authorList>
            <consortium name="Ensembl"/>
        </authorList>
    </citation>
    <scope>IDENTIFICATION</scope>
</reference>
<comment type="subcellular location">
    <subcellularLocation>
        <location evidence="1">Cell projection</location>
        <location evidence="1">Cilium</location>
    </subcellularLocation>
</comment>
<evidence type="ECO:0000256" key="1">
    <source>
        <dbReference type="ARBA" id="ARBA00004138"/>
    </source>
</evidence>
<feature type="domain" description="Trichohyalin-plectin-homology" evidence="9">
    <location>
        <begin position="167"/>
        <end position="502"/>
    </location>
</feature>
<accession>A0A8B9DK53</accession>
<feature type="region of interest" description="Disordered" evidence="8">
    <location>
        <begin position="305"/>
        <end position="342"/>
    </location>
</feature>
<feature type="region of interest" description="Disordered" evidence="8">
    <location>
        <begin position="1"/>
        <end position="42"/>
    </location>
</feature>
<evidence type="ECO:0000256" key="5">
    <source>
        <dbReference type="ARBA" id="ARBA00033747"/>
    </source>
</evidence>
<evidence type="ECO:0000256" key="6">
    <source>
        <dbReference type="ARBA" id="ARBA00033773"/>
    </source>
</evidence>
<evidence type="ECO:0000259" key="9">
    <source>
        <dbReference type="Pfam" id="PF13868"/>
    </source>
</evidence>
<evidence type="ECO:0000313" key="10">
    <source>
        <dbReference type="Ensembl" id="ENSACDP00005007976.1"/>
    </source>
</evidence>
<dbReference type="InterPro" id="IPR043597">
    <property type="entry name" value="TPH_dom"/>
</dbReference>
<dbReference type="Proteomes" id="UP000694521">
    <property type="component" value="Unplaced"/>
</dbReference>
<dbReference type="PANTHER" id="PTHR31183:SF1">
    <property type="entry name" value="CILIA- AND FLAGELLA-ASSOCIATED PROTEIN 53"/>
    <property type="match status" value="1"/>
</dbReference>
<protein>
    <recommendedName>
        <fullName evidence="6">Cilia- and flagella-associated protein 53</fullName>
    </recommendedName>
</protein>